<dbReference type="Proteomes" id="UP001239994">
    <property type="component" value="Unassembled WGS sequence"/>
</dbReference>
<dbReference type="SUPFAM" id="SSF56672">
    <property type="entry name" value="DNA/RNA polymerases"/>
    <property type="match status" value="1"/>
</dbReference>
<dbReference type="PANTHER" id="PTHR33568:SF3">
    <property type="entry name" value="DNA-DIRECTED DNA POLYMERASE"/>
    <property type="match status" value="1"/>
</dbReference>
<name>A0AAD9DW75_9TELE</name>
<feature type="compositionally biased region" description="Basic and acidic residues" evidence="1">
    <location>
        <begin position="42"/>
        <end position="62"/>
    </location>
</feature>
<sequence length="357" mass="39853">MITFILMTMKSQVSTRDVARPDPVPVPCVRDTARPDPGPVPRVRDTAHPDPDPVPRVRDAARPDPGPVPRVRDAARLEPGPVPGVRDVTHPEPVPVRSIVDVARPVTRSAPVAAPPDPLPPLMAAAAPLDPPVPVPGVEETTPQVPVPRARPVALVTPRSSPVSSTASAPGFLPVFPWPVSRFPYASCFSIVACSNGPIFAFSIALILHVPQLNLALLRTCLRLLTTQHYTQTFGDVHQNSFNKIQMLLCIHKLSLTIMWEHEWNDMKKNDEDVKRFLKTFDIPERLNPWYTLLTVHPNALQLYYTAQPGERIDYYDFTSLYPYMNKVEMYPIGQPVILYRDFGLLENNFGIIKNLR</sequence>
<evidence type="ECO:0000313" key="3">
    <source>
        <dbReference type="Proteomes" id="UP001239994"/>
    </source>
</evidence>
<gene>
    <name evidence="2" type="ORF">P4O66_001558</name>
</gene>
<evidence type="ECO:0000256" key="1">
    <source>
        <dbReference type="SAM" id="MobiDB-lite"/>
    </source>
</evidence>
<organism evidence="2 3">
    <name type="scientific">Electrophorus voltai</name>
    <dbReference type="NCBI Taxonomy" id="2609070"/>
    <lineage>
        <taxon>Eukaryota</taxon>
        <taxon>Metazoa</taxon>
        <taxon>Chordata</taxon>
        <taxon>Craniata</taxon>
        <taxon>Vertebrata</taxon>
        <taxon>Euteleostomi</taxon>
        <taxon>Actinopterygii</taxon>
        <taxon>Neopterygii</taxon>
        <taxon>Teleostei</taxon>
        <taxon>Ostariophysi</taxon>
        <taxon>Gymnotiformes</taxon>
        <taxon>Gymnotoidei</taxon>
        <taxon>Gymnotidae</taxon>
        <taxon>Electrophorus</taxon>
    </lineage>
</organism>
<proteinExistence type="predicted"/>
<reference evidence="2" key="1">
    <citation type="submission" date="2023-03" db="EMBL/GenBank/DDBJ databases">
        <title>Electrophorus voltai genome.</title>
        <authorList>
            <person name="Bian C."/>
        </authorList>
    </citation>
    <scope>NUCLEOTIDE SEQUENCE</scope>
    <source>
        <strain evidence="2">CB-2022</strain>
        <tissue evidence="2">Muscle</tissue>
    </source>
</reference>
<feature type="region of interest" description="Disordered" evidence="1">
    <location>
        <begin position="11"/>
        <end position="92"/>
    </location>
</feature>
<dbReference type="InterPro" id="IPR043502">
    <property type="entry name" value="DNA/RNA_pol_sf"/>
</dbReference>
<evidence type="ECO:0000313" key="2">
    <source>
        <dbReference type="EMBL" id="KAK1793832.1"/>
    </source>
</evidence>
<protein>
    <recommendedName>
        <fullName evidence="4">DNA-directed DNA polymerase</fullName>
    </recommendedName>
</protein>
<dbReference type="EMBL" id="JAROKS010000017">
    <property type="protein sequence ID" value="KAK1793832.1"/>
    <property type="molecule type" value="Genomic_DNA"/>
</dbReference>
<dbReference type="PANTHER" id="PTHR33568">
    <property type="entry name" value="DNA POLYMERASE"/>
    <property type="match status" value="1"/>
</dbReference>
<comment type="caution">
    <text evidence="2">The sequence shown here is derived from an EMBL/GenBank/DDBJ whole genome shotgun (WGS) entry which is preliminary data.</text>
</comment>
<keyword evidence="3" id="KW-1185">Reference proteome</keyword>
<accession>A0AAD9DW75</accession>
<dbReference type="AlphaFoldDB" id="A0AAD9DW75"/>
<evidence type="ECO:0008006" key="4">
    <source>
        <dbReference type="Google" id="ProtNLM"/>
    </source>
</evidence>